<evidence type="ECO:0000256" key="3">
    <source>
        <dbReference type="ARBA" id="ARBA00004065"/>
    </source>
</evidence>
<dbReference type="NCBIfam" id="NF000596">
    <property type="entry name" value="PRK00015.1-4"/>
    <property type="match status" value="1"/>
</dbReference>
<evidence type="ECO:0000256" key="11">
    <source>
        <dbReference type="ARBA" id="ARBA00022759"/>
    </source>
</evidence>
<evidence type="ECO:0000256" key="14">
    <source>
        <dbReference type="HAMAP-Rule" id="MF_00052"/>
    </source>
</evidence>
<evidence type="ECO:0000256" key="16">
    <source>
        <dbReference type="RuleBase" id="RU003515"/>
    </source>
</evidence>
<dbReference type="SUPFAM" id="SSF53098">
    <property type="entry name" value="Ribonuclease H-like"/>
    <property type="match status" value="1"/>
</dbReference>
<dbReference type="InterPro" id="IPR036397">
    <property type="entry name" value="RNaseH_sf"/>
</dbReference>
<keyword evidence="19" id="KW-1185">Reference proteome</keyword>
<dbReference type="InterPro" id="IPR024567">
    <property type="entry name" value="RNase_HII/HIII_dom"/>
</dbReference>
<feature type="domain" description="RNase H type-2" evidence="17">
    <location>
        <begin position="5"/>
        <end position="195"/>
    </location>
</feature>
<dbReference type="InterPro" id="IPR001352">
    <property type="entry name" value="RNase_HII/HIII"/>
</dbReference>
<keyword evidence="12 14" id="KW-0378">Hydrolase</keyword>
<dbReference type="GO" id="GO:0004523">
    <property type="term" value="F:RNA-DNA hybrid ribonuclease activity"/>
    <property type="evidence" value="ECO:0007669"/>
    <property type="project" value="UniProtKB-UniRule"/>
</dbReference>
<evidence type="ECO:0000256" key="9">
    <source>
        <dbReference type="ARBA" id="ARBA00022722"/>
    </source>
</evidence>
<feature type="binding site" evidence="14 15">
    <location>
        <position position="103"/>
    </location>
    <ligand>
        <name>a divalent metal cation</name>
        <dbReference type="ChEBI" id="CHEBI:60240"/>
    </ligand>
</feature>
<feature type="binding site" evidence="14 15">
    <location>
        <position position="11"/>
    </location>
    <ligand>
        <name>a divalent metal cation</name>
        <dbReference type="ChEBI" id="CHEBI:60240"/>
    </ligand>
</feature>
<dbReference type="PANTHER" id="PTHR10954:SF18">
    <property type="entry name" value="RIBONUCLEASE HII"/>
    <property type="match status" value="1"/>
</dbReference>
<proteinExistence type="inferred from homology"/>
<evidence type="ECO:0000256" key="2">
    <source>
        <dbReference type="ARBA" id="ARBA00001946"/>
    </source>
</evidence>
<sequence length="197" mass="21209">MMMQKLVAGVDEAGRGPLVGSVFAAAVILPEDCRLAGLTDSKKLTEKKRDELALLIKAQAVAWCVASAGVQEIACLNILHATMLAMKRAVQGLDVPPDYVLIDGNRIPQDLGFEAEAVVKGDSKIMQISAASVLAKTARDAEMYALAERYPQYGFERHKGYGTAEHLAALRQYGALPEHRSGFAPVKALLAQGKLFE</sequence>
<evidence type="ECO:0000256" key="6">
    <source>
        <dbReference type="ARBA" id="ARBA00012180"/>
    </source>
</evidence>
<evidence type="ECO:0000256" key="12">
    <source>
        <dbReference type="ARBA" id="ARBA00022801"/>
    </source>
</evidence>
<dbReference type="GO" id="GO:0006298">
    <property type="term" value="P:mismatch repair"/>
    <property type="evidence" value="ECO:0007669"/>
    <property type="project" value="TreeGrafter"/>
</dbReference>
<dbReference type="PROSITE" id="PS51975">
    <property type="entry name" value="RNASE_H_2"/>
    <property type="match status" value="1"/>
</dbReference>
<dbReference type="GO" id="GO:0003723">
    <property type="term" value="F:RNA binding"/>
    <property type="evidence" value="ECO:0007669"/>
    <property type="project" value="UniProtKB-UniRule"/>
</dbReference>
<comment type="cofactor">
    <cofactor evidence="14 15">
        <name>Mn(2+)</name>
        <dbReference type="ChEBI" id="CHEBI:29035"/>
    </cofactor>
    <cofactor evidence="14 15">
        <name>Mg(2+)</name>
        <dbReference type="ChEBI" id="CHEBI:18420"/>
    </cofactor>
    <text evidence="14 15">Manganese or magnesium. Binds 1 divalent metal ion per monomer in the absence of substrate. May bind a second metal ion after substrate binding.</text>
</comment>
<gene>
    <name evidence="14 18" type="primary">rnhB</name>
    <name evidence="18" type="ORF">NCTC10296_00128</name>
</gene>
<dbReference type="GO" id="GO:0032299">
    <property type="term" value="C:ribonuclease H2 complex"/>
    <property type="evidence" value="ECO:0007669"/>
    <property type="project" value="TreeGrafter"/>
</dbReference>
<comment type="cofactor">
    <cofactor evidence="2">
        <name>Mg(2+)</name>
        <dbReference type="ChEBI" id="CHEBI:18420"/>
    </cofactor>
</comment>
<evidence type="ECO:0000256" key="8">
    <source>
        <dbReference type="ARBA" id="ARBA00022490"/>
    </source>
</evidence>
<dbReference type="KEGG" id="nci:NCTC10296_00128"/>
<evidence type="ECO:0000256" key="10">
    <source>
        <dbReference type="ARBA" id="ARBA00022723"/>
    </source>
</evidence>
<dbReference type="Gene3D" id="3.30.420.10">
    <property type="entry name" value="Ribonuclease H-like superfamily/Ribonuclease H"/>
    <property type="match status" value="1"/>
</dbReference>
<dbReference type="GO" id="GO:0030145">
    <property type="term" value="F:manganese ion binding"/>
    <property type="evidence" value="ECO:0007669"/>
    <property type="project" value="UniProtKB-UniRule"/>
</dbReference>
<dbReference type="FunFam" id="3.30.420.10:FF:000006">
    <property type="entry name" value="Ribonuclease HII"/>
    <property type="match status" value="1"/>
</dbReference>
<evidence type="ECO:0000313" key="19">
    <source>
        <dbReference type="Proteomes" id="UP000279284"/>
    </source>
</evidence>
<dbReference type="STRING" id="493.BWD07_05500"/>
<reference evidence="18 19" key="1">
    <citation type="submission" date="2018-12" db="EMBL/GenBank/DDBJ databases">
        <authorList>
            <consortium name="Pathogen Informatics"/>
        </authorList>
    </citation>
    <scope>NUCLEOTIDE SEQUENCE [LARGE SCALE GENOMIC DNA]</scope>
    <source>
        <strain evidence="18 19">NCTC10296</strain>
    </source>
</reference>
<dbReference type="InterPro" id="IPR022898">
    <property type="entry name" value="RNase_HII"/>
</dbReference>
<dbReference type="CDD" id="cd07182">
    <property type="entry name" value="RNase_HII_bacteria_HII_like"/>
    <property type="match status" value="1"/>
</dbReference>
<dbReference type="GO" id="GO:0005737">
    <property type="term" value="C:cytoplasm"/>
    <property type="evidence" value="ECO:0007669"/>
    <property type="project" value="UniProtKB-SubCell"/>
</dbReference>
<evidence type="ECO:0000256" key="13">
    <source>
        <dbReference type="ARBA" id="ARBA00023211"/>
    </source>
</evidence>
<accession>A0A1X3CXX9</accession>
<feature type="binding site" evidence="14 15">
    <location>
        <position position="12"/>
    </location>
    <ligand>
        <name>a divalent metal cation</name>
        <dbReference type="ChEBI" id="CHEBI:60240"/>
    </ligand>
</feature>
<dbReference type="AlphaFoldDB" id="A0A1X3CXX9"/>
<comment type="subcellular location">
    <subcellularLocation>
        <location evidence="4 14">Cytoplasm</location>
    </subcellularLocation>
</comment>
<evidence type="ECO:0000256" key="7">
    <source>
        <dbReference type="ARBA" id="ARBA00019179"/>
    </source>
</evidence>
<dbReference type="PANTHER" id="PTHR10954">
    <property type="entry name" value="RIBONUCLEASE H2 SUBUNIT A"/>
    <property type="match status" value="1"/>
</dbReference>
<evidence type="ECO:0000256" key="5">
    <source>
        <dbReference type="ARBA" id="ARBA00007383"/>
    </source>
</evidence>
<keyword evidence="9 14" id="KW-0540">Nuclease</keyword>
<comment type="function">
    <text evidence="3 14 16">Endonuclease that specifically degrades the RNA of RNA-DNA hybrids.</text>
</comment>
<keyword evidence="11 14" id="KW-0255">Endonuclease</keyword>
<comment type="catalytic activity">
    <reaction evidence="1 14 15 16">
        <text>Endonucleolytic cleavage to 5'-phosphomonoester.</text>
        <dbReference type="EC" id="3.1.26.4"/>
    </reaction>
</comment>
<evidence type="ECO:0000256" key="15">
    <source>
        <dbReference type="PROSITE-ProRule" id="PRU01319"/>
    </source>
</evidence>
<dbReference type="HAMAP" id="MF_00052_B">
    <property type="entry name" value="RNase_HII_B"/>
    <property type="match status" value="1"/>
</dbReference>
<comment type="similarity">
    <text evidence="5 14 16">Belongs to the RNase HII family.</text>
</comment>
<keyword evidence="10 14" id="KW-0479">Metal-binding</keyword>
<keyword evidence="13 14" id="KW-0464">Manganese</keyword>
<dbReference type="Pfam" id="PF01351">
    <property type="entry name" value="RNase_HII"/>
    <property type="match status" value="1"/>
</dbReference>
<dbReference type="EMBL" id="LR134313">
    <property type="protein sequence ID" value="VEE99021.1"/>
    <property type="molecule type" value="Genomic_DNA"/>
</dbReference>
<dbReference type="Proteomes" id="UP000279284">
    <property type="component" value="Chromosome"/>
</dbReference>
<dbReference type="GO" id="GO:0043137">
    <property type="term" value="P:DNA replication, removal of RNA primer"/>
    <property type="evidence" value="ECO:0007669"/>
    <property type="project" value="TreeGrafter"/>
</dbReference>
<dbReference type="EC" id="3.1.26.4" evidence="6 14"/>
<keyword evidence="8 14" id="KW-0963">Cytoplasm</keyword>
<dbReference type="NCBIfam" id="NF000595">
    <property type="entry name" value="PRK00015.1-3"/>
    <property type="match status" value="1"/>
</dbReference>
<evidence type="ECO:0000256" key="1">
    <source>
        <dbReference type="ARBA" id="ARBA00000077"/>
    </source>
</evidence>
<dbReference type="InterPro" id="IPR012337">
    <property type="entry name" value="RNaseH-like_sf"/>
</dbReference>
<protein>
    <recommendedName>
        <fullName evidence="7 14">Ribonuclease HII</fullName>
        <shortName evidence="14">RNase HII</shortName>
        <ecNumber evidence="6 14">3.1.26.4</ecNumber>
    </recommendedName>
</protein>
<evidence type="ECO:0000259" key="17">
    <source>
        <dbReference type="PROSITE" id="PS51975"/>
    </source>
</evidence>
<evidence type="ECO:0000313" key="18">
    <source>
        <dbReference type="EMBL" id="VEE99021.1"/>
    </source>
</evidence>
<evidence type="ECO:0000256" key="4">
    <source>
        <dbReference type="ARBA" id="ARBA00004496"/>
    </source>
</evidence>
<organism evidence="18 19">
    <name type="scientific">Neisseria canis</name>
    <dbReference type="NCBI Taxonomy" id="493"/>
    <lineage>
        <taxon>Bacteria</taxon>
        <taxon>Pseudomonadati</taxon>
        <taxon>Pseudomonadota</taxon>
        <taxon>Betaproteobacteria</taxon>
        <taxon>Neisseriales</taxon>
        <taxon>Neisseriaceae</taxon>
        <taxon>Neisseria</taxon>
    </lineage>
</organism>
<name>A0A1X3CXX9_9NEIS</name>